<dbReference type="EMBL" id="LIIN01000102">
    <property type="protein sequence ID" value="KZX20398.1"/>
    <property type="molecule type" value="Genomic_DNA"/>
</dbReference>
<feature type="modified residue" description="4-aspartylphosphate" evidence="4">
    <location>
        <position position="48"/>
    </location>
</feature>
<evidence type="ECO:0000256" key="4">
    <source>
        <dbReference type="PROSITE-ProRule" id="PRU00169"/>
    </source>
</evidence>
<dbReference type="PROSITE" id="PS50110">
    <property type="entry name" value="RESPONSE_REGULATORY"/>
    <property type="match status" value="1"/>
</dbReference>
<dbReference type="GO" id="GO:0000976">
    <property type="term" value="F:transcription cis-regulatory region binding"/>
    <property type="evidence" value="ECO:0007669"/>
    <property type="project" value="TreeGrafter"/>
</dbReference>
<feature type="domain" description="Response regulatory" evidence="6">
    <location>
        <begin position="2"/>
        <end position="112"/>
    </location>
</feature>
<dbReference type="PANTHER" id="PTHR48111:SF40">
    <property type="entry name" value="PHOSPHATE REGULON TRANSCRIPTIONAL REGULATORY PROTEIN PHOB"/>
    <property type="match status" value="1"/>
</dbReference>
<dbReference type="Proteomes" id="UP000076717">
    <property type="component" value="Unassembled WGS sequence"/>
</dbReference>
<dbReference type="SUPFAM" id="SSF46894">
    <property type="entry name" value="C-terminal effector domain of the bipartite response regulators"/>
    <property type="match status" value="1"/>
</dbReference>
<dbReference type="GO" id="GO:0000156">
    <property type="term" value="F:phosphorelay response regulator activity"/>
    <property type="evidence" value="ECO:0007669"/>
    <property type="project" value="TreeGrafter"/>
</dbReference>
<keyword evidence="3 5" id="KW-0238">DNA-binding</keyword>
<evidence type="ECO:0000313" key="8">
    <source>
        <dbReference type="EMBL" id="KZX20398.1"/>
    </source>
</evidence>
<evidence type="ECO:0000313" key="10">
    <source>
        <dbReference type="Proteomes" id="UP000076717"/>
    </source>
</evidence>
<dbReference type="CDD" id="cd00383">
    <property type="entry name" value="trans_reg_C"/>
    <property type="match status" value="1"/>
</dbReference>
<dbReference type="Pfam" id="PF00486">
    <property type="entry name" value="Trans_reg_C"/>
    <property type="match status" value="1"/>
</dbReference>
<dbReference type="OrthoDB" id="4153060at2"/>
<dbReference type="GO" id="GO:0005829">
    <property type="term" value="C:cytosol"/>
    <property type="evidence" value="ECO:0007669"/>
    <property type="project" value="TreeGrafter"/>
</dbReference>
<dbReference type="InterPro" id="IPR001867">
    <property type="entry name" value="OmpR/PhoB-type_DNA-bd"/>
</dbReference>
<dbReference type="KEGG" id="rte:GSU10_01200"/>
<protein>
    <submittedName>
        <fullName evidence="9">Response regulator</fullName>
    </submittedName>
    <submittedName>
        <fullName evidence="8">Sensory transduction protein regX3</fullName>
    </submittedName>
</protein>
<dbReference type="SMART" id="SM00448">
    <property type="entry name" value="REC"/>
    <property type="match status" value="1"/>
</dbReference>
<dbReference type="EMBL" id="CP047186">
    <property type="protein sequence ID" value="QHC54413.1"/>
    <property type="molecule type" value="Genomic_DNA"/>
</dbReference>
<feature type="domain" description="OmpR/PhoB-type" evidence="7">
    <location>
        <begin position="127"/>
        <end position="222"/>
    </location>
</feature>
<dbReference type="InterPro" id="IPR011006">
    <property type="entry name" value="CheY-like_superfamily"/>
</dbReference>
<keyword evidence="1 4" id="KW-0597">Phosphoprotein</keyword>
<proteinExistence type="predicted"/>
<evidence type="ECO:0000256" key="1">
    <source>
        <dbReference type="ARBA" id="ARBA00022553"/>
    </source>
</evidence>
<reference evidence="8 10" key="1">
    <citation type="submission" date="2015-08" db="EMBL/GenBank/DDBJ databases">
        <title>Draft Genome Sequence of Rathayibacter sp. Strain VKM Ac-2596 Isolated from Leaf Gall Induced by Plant-Parasitic Nematodes.</title>
        <authorList>
            <person name="Vasilenko O.V."/>
            <person name="Starodumova I.P."/>
            <person name="Tarlachkov S.V."/>
            <person name="Dorofeeva L.V."/>
            <person name="Evtushenko L.I."/>
        </authorList>
    </citation>
    <scope>NUCLEOTIDE SEQUENCE [LARGE SCALE GENOMIC DNA]</scope>
    <source>
        <strain evidence="8 10">VKM Ac-2596</strain>
    </source>
</reference>
<evidence type="ECO:0000313" key="9">
    <source>
        <dbReference type="EMBL" id="QHC54413.1"/>
    </source>
</evidence>
<dbReference type="GO" id="GO:0032993">
    <property type="term" value="C:protein-DNA complex"/>
    <property type="evidence" value="ECO:0007669"/>
    <property type="project" value="TreeGrafter"/>
</dbReference>
<dbReference type="CDD" id="cd17574">
    <property type="entry name" value="REC_OmpR"/>
    <property type="match status" value="1"/>
</dbReference>
<dbReference type="Gene3D" id="6.10.250.690">
    <property type="match status" value="1"/>
</dbReference>
<feature type="DNA-binding region" description="OmpR/PhoB-type" evidence="5">
    <location>
        <begin position="127"/>
        <end position="222"/>
    </location>
</feature>
<evidence type="ECO:0000259" key="6">
    <source>
        <dbReference type="PROSITE" id="PS50110"/>
    </source>
</evidence>
<dbReference type="InterPro" id="IPR016032">
    <property type="entry name" value="Sig_transdc_resp-reg_C-effctor"/>
</dbReference>
<organism evidence="8 10">
    <name type="scientific">Rathayibacter tanaceti</name>
    <dbReference type="NCBI Taxonomy" id="1671680"/>
    <lineage>
        <taxon>Bacteria</taxon>
        <taxon>Bacillati</taxon>
        <taxon>Actinomycetota</taxon>
        <taxon>Actinomycetes</taxon>
        <taxon>Micrococcales</taxon>
        <taxon>Microbacteriaceae</taxon>
        <taxon>Rathayibacter</taxon>
    </lineage>
</organism>
<evidence type="ECO:0000259" key="7">
    <source>
        <dbReference type="PROSITE" id="PS51755"/>
    </source>
</evidence>
<name>A0A162GNH6_9MICO</name>
<evidence type="ECO:0000256" key="2">
    <source>
        <dbReference type="ARBA" id="ARBA00023012"/>
    </source>
</evidence>
<reference evidence="11" key="2">
    <citation type="submission" date="2019-12" db="EMBL/GenBank/DDBJ databases">
        <title>Complete and draft genome sequences of new strains and members of some known species of the genus Rathayibacter isolated from plants.</title>
        <authorList>
            <person name="Tarlachkov S.V."/>
            <person name="Starodumova I.P."/>
            <person name="Dorofeeva L.V."/>
            <person name="Prisyazhnaya N.V."/>
            <person name="Leyn S."/>
            <person name="Zlamal J."/>
            <person name="Elan M."/>
            <person name="Osterman A.L."/>
            <person name="Nadler S."/>
            <person name="Subbotin S.A."/>
            <person name="Evtushenko L.I."/>
        </authorList>
    </citation>
    <scope>NUCLEOTIDE SEQUENCE [LARGE SCALE GENOMIC DNA]</scope>
    <source>
        <strain evidence="11">VKM Ac-2761</strain>
    </source>
</reference>
<keyword evidence="10" id="KW-1185">Reference proteome</keyword>
<dbReference type="Pfam" id="PF00072">
    <property type="entry name" value="Response_reg"/>
    <property type="match status" value="1"/>
</dbReference>
<sequence>MRILLVEDDPPIADSLTEGLERYGYDVTGVTTGQEALDAAVPDVVLLDLGLPDMDGLDVCRRIRADSDVPIIVITARGDEIDTVAGLEVGADDYVAKPFGVREIIARIRAVSRRRASADPARSDLTAPPLALGRLGIDVAARRVHSDGAELALAPKEFDLLVALARGAGTVLTREALIDEVWDSHWFGSTRTLDVHISALRQKLGPAAAITTIRGVGFRLERP</sequence>
<dbReference type="Proteomes" id="UP000465031">
    <property type="component" value="Chromosome"/>
</dbReference>
<dbReference type="PANTHER" id="PTHR48111">
    <property type="entry name" value="REGULATOR OF RPOS"/>
    <property type="match status" value="1"/>
</dbReference>
<keyword evidence="2" id="KW-0902">Two-component regulatory system</keyword>
<dbReference type="GO" id="GO:0006355">
    <property type="term" value="P:regulation of DNA-templated transcription"/>
    <property type="evidence" value="ECO:0007669"/>
    <property type="project" value="InterPro"/>
</dbReference>
<dbReference type="InterPro" id="IPR001789">
    <property type="entry name" value="Sig_transdc_resp-reg_receiver"/>
</dbReference>
<gene>
    <name evidence="8" type="primary">regX3_3</name>
    <name evidence="8" type="ORF">ACH61_02478</name>
    <name evidence="9" type="ORF">GSU10_01200</name>
</gene>
<dbReference type="AlphaFoldDB" id="A0A162GNH6"/>
<dbReference type="SMART" id="SM00862">
    <property type="entry name" value="Trans_reg_C"/>
    <property type="match status" value="1"/>
</dbReference>
<dbReference type="PROSITE" id="PS51755">
    <property type="entry name" value="OMPR_PHOB"/>
    <property type="match status" value="1"/>
</dbReference>
<accession>A0A162GNH6</accession>
<evidence type="ECO:0000313" key="11">
    <source>
        <dbReference type="Proteomes" id="UP000465031"/>
    </source>
</evidence>
<dbReference type="InterPro" id="IPR036388">
    <property type="entry name" value="WH-like_DNA-bd_sf"/>
</dbReference>
<dbReference type="InterPro" id="IPR039420">
    <property type="entry name" value="WalR-like"/>
</dbReference>
<dbReference type="PATRIC" id="fig|1671680.3.peg.2655"/>
<dbReference type="SUPFAM" id="SSF52172">
    <property type="entry name" value="CheY-like"/>
    <property type="match status" value="1"/>
</dbReference>
<dbReference type="Gene3D" id="1.10.10.10">
    <property type="entry name" value="Winged helix-like DNA-binding domain superfamily/Winged helix DNA-binding domain"/>
    <property type="match status" value="1"/>
</dbReference>
<reference evidence="9" key="3">
    <citation type="submission" date="2019-12" db="EMBL/GenBank/DDBJ databases">
        <title>Complete and Draft Genome Sequences of New Strains and Members of Some Known Species of the Genus Rathayibacter isolated from Plants.</title>
        <authorList>
            <person name="Tarlachkov S.V."/>
            <person name="Starodumova I.P."/>
            <person name="Dorofeeva L.V."/>
            <person name="Prisyazhnaya N.V."/>
            <person name="Leyn S.A."/>
            <person name="Zlamal J.E."/>
            <person name="Elane M.L."/>
            <person name="Osterman A.L."/>
            <person name="Nadler S.A."/>
            <person name="Subbotin S.A."/>
            <person name="Evtushenko L.I."/>
        </authorList>
    </citation>
    <scope>NUCLEOTIDE SEQUENCE</scope>
    <source>
        <strain evidence="9">VKM Ac-2761</strain>
    </source>
</reference>
<evidence type="ECO:0000256" key="3">
    <source>
        <dbReference type="ARBA" id="ARBA00023125"/>
    </source>
</evidence>
<dbReference type="Gene3D" id="3.40.50.2300">
    <property type="match status" value="1"/>
</dbReference>
<evidence type="ECO:0000256" key="5">
    <source>
        <dbReference type="PROSITE-ProRule" id="PRU01091"/>
    </source>
</evidence>